<dbReference type="PROSITE" id="PS00198">
    <property type="entry name" value="4FE4S_FER_1"/>
    <property type="match status" value="1"/>
</dbReference>
<reference evidence="2" key="1">
    <citation type="submission" date="2019-08" db="EMBL/GenBank/DDBJ databases">
        <authorList>
            <person name="Kucharzyk K."/>
            <person name="Murdoch R.W."/>
            <person name="Higgins S."/>
            <person name="Loffler F."/>
        </authorList>
    </citation>
    <scope>NUCLEOTIDE SEQUENCE</scope>
</reference>
<dbReference type="InterPro" id="IPR017900">
    <property type="entry name" value="4Fe4S_Fe_S_CS"/>
</dbReference>
<protein>
    <submittedName>
        <fullName evidence="2">Epoxyqueuosine reductase</fullName>
        <ecNumber evidence="2">1.17.99.6</ecNumber>
    </submittedName>
</protein>
<dbReference type="PANTHER" id="PTHR42827:SF1">
    <property type="entry name" value="IRON-SULFUR CLUSTER-BINDING PROTEIN"/>
    <property type="match status" value="1"/>
</dbReference>
<dbReference type="InterPro" id="IPR017896">
    <property type="entry name" value="4Fe4S_Fe-S-bd"/>
</dbReference>
<dbReference type="EMBL" id="VSSQ01000019">
    <property type="protein sequence ID" value="MPL62759.1"/>
    <property type="molecule type" value="Genomic_DNA"/>
</dbReference>
<accession>A0A644T7M8</accession>
<evidence type="ECO:0000313" key="2">
    <source>
        <dbReference type="EMBL" id="MPL62759.1"/>
    </source>
</evidence>
<feature type="domain" description="4Fe-4S ferredoxin-type" evidence="1">
    <location>
        <begin position="224"/>
        <end position="253"/>
    </location>
</feature>
<comment type="caution">
    <text evidence="2">The sequence shown here is derived from an EMBL/GenBank/DDBJ whole genome shotgun (WGS) entry which is preliminary data.</text>
</comment>
<dbReference type="Pfam" id="PF13237">
    <property type="entry name" value="Fer4_10"/>
    <property type="match status" value="1"/>
</dbReference>
<gene>
    <name evidence="2" type="primary">queG_2</name>
    <name evidence="2" type="ORF">SDC9_08379</name>
</gene>
<dbReference type="GO" id="GO:0052693">
    <property type="term" value="F:epoxyqueuosine reductase activity"/>
    <property type="evidence" value="ECO:0007669"/>
    <property type="project" value="UniProtKB-EC"/>
</dbReference>
<dbReference type="PANTHER" id="PTHR42827">
    <property type="entry name" value="IRON-SULFUR CLUSTER-BINDING PROTEIN-RELATED"/>
    <property type="match status" value="1"/>
</dbReference>
<dbReference type="EC" id="1.17.99.6" evidence="2"/>
<keyword evidence="2" id="KW-0560">Oxidoreductase</keyword>
<sequence>MVDEINMDCCCESIEEKDEKKDVNCFCENIKEENESRDFCSETIEKEEKNGFNCCCGDYEVTDDSKLENPQNSKKYIDLKTLKKIKNMAESLDMDIIGFGKISKEEMKKNEKLIYPNAIVLTMKIGEKIINEPPSEFAQDLNNLLYDKFGKSLYIISDYLRKNDFATQVAHPHQNLLDLSKLAENSGIGIVGRSHLLITPESGPSQKIGAILTSIENLTFSKENTHKWINDYCKRCGKCIKACPEDALKKDYMDENRAEFIESKCLGCNQGCTYCIEECPFYKDEYNYLKEKHDKLESKLKEKGKI</sequence>
<proteinExistence type="predicted"/>
<dbReference type="PROSITE" id="PS51379">
    <property type="entry name" value="4FE4S_FER_2"/>
    <property type="match status" value="1"/>
</dbReference>
<dbReference type="Gene3D" id="3.30.70.20">
    <property type="match status" value="1"/>
</dbReference>
<evidence type="ECO:0000259" key="1">
    <source>
        <dbReference type="PROSITE" id="PS51379"/>
    </source>
</evidence>
<dbReference type="AlphaFoldDB" id="A0A644T7M8"/>
<dbReference type="SUPFAM" id="SSF54862">
    <property type="entry name" value="4Fe-4S ferredoxins"/>
    <property type="match status" value="1"/>
</dbReference>
<name>A0A644T7M8_9ZZZZ</name>
<organism evidence="2">
    <name type="scientific">bioreactor metagenome</name>
    <dbReference type="NCBI Taxonomy" id="1076179"/>
    <lineage>
        <taxon>unclassified sequences</taxon>
        <taxon>metagenomes</taxon>
        <taxon>ecological metagenomes</taxon>
    </lineage>
</organism>